<organism evidence="2 3">
    <name type="scientific">Nonomuraea mangrovi</name>
    <dbReference type="NCBI Taxonomy" id="2316207"/>
    <lineage>
        <taxon>Bacteria</taxon>
        <taxon>Bacillati</taxon>
        <taxon>Actinomycetota</taxon>
        <taxon>Actinomycetes</taxon>
        <taxon>Streptosporangiales</taxon>
        <taxon>Streptosporangiaceae</taxon>
        <taxon>Nonomuraea</taxon>
    </lineage>
</organism>
<name>A0ABW4SZW6_9ACTN</name>
<dbReference type="RefSeq" id="WP_379573878.1">
    <property type="nucleotide sequence ID" value="NZ_JBHUFV010000033.1"/>
</dbReference>
<feature type="compositionally biased region" description="Basic and acidic residues" evidence="1">
    <location>
        <begin position="1"/>
        <end position="13"/>
    </location>
</feature>
<proteinExistence type="predicted"/>
<evidence type="ECO:0000313" key="3">
    <source>
        <dbReference type="Proteomes" id="UP001597368"/>
    </source>
</evidence>
<feature type="region of interest" description="Disordered" evidence="1">
    <location>
        <begin position="46"/>
        <end position="86"/>
    </location>
</feature>
<protein>
    <submittedName>
        <fullName evidence="2">Uncharacterized protein</fullName>
    </submittedName>
</protein>
<accession>A0ABW4SZW6</accession>
<evidence type="ECO:0000313" key="2">
    <source>
        <dbReference type="EMBL" id="MFD1933839.1"/>
    </source>
</evidence>
<feature type="region of interest" description="Disordered" evidence="1">
    <location>
        <begin position="1"/>
        <end position="26"/>
    </location>
</feature>
<sequence length="86" mass="9189">MTSHAVEEFEAHRPRLPVLTGGARLGPLDSAEQRELYQRARLRVAEGRPRFSAGRASPPAAPRARPPRPAVSSRALPGSPATSARG</sequence>
<reference evidence="3" key="1">
    <citation type="journal article" date="2019" name="Int. J. Syst. Evol. Microbiol.">
        <title>The Global Catalogue of Microorganisms (GCM) 10K type strain sequencing project: providing services to taxonomists for standard genome sequencing and annotation.</title>
        <authorList>
            <consortium name="The Broad Institute Genomics Platform"/>
            <consortium name="The Broad Institute Genome Sequencing Center for Infectious Disease"/>
            <person name="Wu L."/>
            <person name="Ma J."/>
        </authorList>
    </citation>
    <scope>NUCLEOTIDE SEQUENCE [LARGE SCALE GENOMIC DNA]</scope>
    <source>
        <strain evidence="3">ICMP 6774ER</strain>
    </source>
</reference>
<comment type="caution">
    <text evidence="2">The sequence shown here is derived from an EMBL/GenBank/DDBJ whole genome shotgun (WGS) entry which is preliminary data.</text>
</comment>
<dbReference type="EMBL" id="JBHUFV010000033">
    <property type="protein sequence ID" value="MFD1933839.1"/>
    <property type="molecule type" value="Genomic_DNA"/>
</dbReference>
<gene>
    <name evidence="2" type="ORF">ACFSKW_20465</name>
</gene>
<keyword evidence="3" id="KW-1185">Reference proteome</keyword>
<evidence type="ECO:0000256" key="1">
    <source>
        <dbReference type="SAM" id="MobiDB-lite"/>
    </source>
</evidence>
<dbReference type="Proteomes" id="UP001597368">
    <property type="component" value="Unassembled WGS sequence"/>
</dbReference>